<protein>
    <submittedName>
        <fullName evidence="1">Uncharacterized protein</fullName>
    </submittedName>
</protein>
<organism evidence="1 2">
    <name type="scientific">Xenotaenia resolanae</name>
    <dbReference type="NCBI Taxonomy" id="208358"/>
    <lineage>
        <taxon>Eukaryota</taxon>
        <taxon>Metazoa</taxon>
        <taxon>Chordata</taxon>
        <taxon>Craniata</taxon>
        <taxon>Vertebrata</taxon>
        <taxon>Euteleostomi</taxon>
        <taxon>Actinopterygii</taxon>
        <taxon>Neopterygii</taxon>
        <taxon>Teleostei</taxon>
        <taxon>Neoteleostei</taxon>
        <taxon>Acanthomorphata</taxon>
        <taxon>Ovalentaria</taxon>
        <taxon>Atherinomorphae</taxon>
        <taxon>Cyprinodontiformes</taxon>
        <taxon>Goodeidae</taxon>
        <taxon>Xenotaenia</taxon>
    </lineage>
</organism>
<dbReference type="Proteomes" id="UP001444071">
    <property type="component" value="Unassembled WGS sequence"/>
</dbReference>
<keyword evidence="2" id="KW-1185">Reference proteome</keyword>
<reference evidence="1 2" key="1">
    <citation type="submission" date="2021-06" db="EMBL/GenBank/DDBJ databases">
        <authorList>
            <person name="Palmer J.M."/>
        </authorList>
    </citation>
    <scope>NUCLEOTIDE SEQUENCE [LARGE SCALE GENOMIC DNA]</scope>
    <source>
        <strain evidence="1 2">XR_2019</strain>
        <tissue evidence="1">Muscle</tissue>
    </source>
</reference>
<evidence type="ECO:0000313" key="1">
    <source>
        <dbReference type="EMBL" id="MEQ2265213.1"/>
    </source>
</evidence>
<sequence length="115" mass="13706">MHQHIFCTYTNLKCVECNYIQFHLQLEVFWVIWKVILQLSLKSLSASVFYQLWPALLSLLKRRIPIACCHHHRVSQWVDVIRMMQGVLQCRSNLTRENFSTLFAVPPTWLEANFK</sequence>
<proteinExistence type="predicted"/>
<name>A0ABV0W8Z6_9TELE</name>
<comment type="caution">
    <text evidence="1">The sequence shown here is derived from an EMBL/GenBank/DDBJ whole genome shotgun (WGS) entry which is preliminary data.</text>
</comment>
<accession>A0ABV0W8Z6</accession>
<evidence type="ECO:0000313" key="2">
    <source>
        <dbReference type="Proteomes" id="UP001444071"/>
    </source>
</evidence>
<dbReference type="EMBL" id="JAHRIM010031726">
    <property type="protein sequence ID" value="MEQ2265213.1"/>
    <property type="molecule type" value="Genomic_DNA"/>
</dbReference>
<gene>
    <name evidence="1" type="ORF">XENORESO_004008</name>
</gene>